<dbReference type="Proteomes" id="UP000256695">
    <property type="component" value="Unassembled WGS sequence"/>
</dbReference>
<dbReference type="SUPFAM" id="SSF50998">
    <property type="entry name" value="Quinoprotein alcohol dehydrogenase-like"/>
    <property type="match status" value="1"/>
</dbReference>
<dbReference type="InterPro" id="IPR011047">
    <property type="entry name" value="Quinoprotein_ADH-like_sf"/>
</dbReference>
<comment type="caution">
    <text evidence="1">The sequence shown here is derived from an EMBL/GenBank/DDBJ whole genome shotgun (WGS) entry which is preliminary data.</text>
</comment>
<evidence type="ECO:0000313" key="1">
    <source>
        <dbReference type="EMBL" id="RDU74196.1"/>
    </source>
</evidence>
<keyword evidence="2" id="KW-1185">Reference proteome</keyword>
<evidence type="ECO:0000313" key="2">
    <source>
        <dbReference type="Proteomes" id="UP000256695"/>
    </source>
</evidence>
<proteinExistence type="predicted"/>
<organism evidence="1 2">
    <name type="scientific">Helicobacter anseris</name>
    <dbReference type="NCBI Taxonomy" id="375926"/>
    <lineage>
        <taxon>Bacteria</taxon>
        <taxon>Pseudomonadati</taxon>
        <taxon>Campylobacterota</taxon>
        <taxon>Epsilonproteobacteria</taxon>
        <taxon>Campylobacterales</taxon>
        <taxon>Helicobacteraceae</taxon>
        <taxon>Helicobacter</taxon>
    </lineage>
</organism>
<reference evidence="1 2" key="1">
    <citation type="submission" date="2018-04" db="EMBL/GenBank/DDBJ databases">
        <title>Novel Campyloabacter and Helicobacter Species and Strains.</title>
        <authorList>
            <person name="Mannion A.J."/>
            <person name="Shen Z."/>
            <person name="Fox J.G."/>
        </authorList>
    </citation>
    <scope>NUCLEOTIDE SEQUENCE [LARGE SCALE GENOMIC DNA]</scope>
    <source>
        <strain evidence="1 2">MIT 04-9362</strain>
    </source>
</reference>
<name>A0A3D8JAU8_9HELI</name>
<sequence length="348" mass="40107">MEQNNMRINNLFFIGLVIFIYFSGCAQRKNFEPKQVDGSVIFNHFLKSELEWTSRSGAMLKNGEVITQNGKTLLRLKNKAKIVNETNEFYIIAKDCQHIEIINKNTQETKKFDIPACLVAANIRDNFLAFVLRDNSYGIIDIMEKKSVFNDKGASIIAVNSLIANPVFLDTNVVFPMLDGQLVVTSLKDMKVQRVVIVNSDQFFSNVIFLQSQDSKILTATQKKVMTLADGKTFSYEANIKDVKFYQGHYYVLTLEGKIVELDTTMRVLNEVELPFALLSGIVIAEDKLFTMERQGYLIELDLKDFSYKTYFLQNILGKVLGNGIVFYDNKRIYYDKYYLDFSRDWKK</sequence>
<evidence type="ECO:0008006" key="3">
    <source>
        <dbReference type="Google" id="ProtNLM"/>
    </source>
</evidence>
<dbReference type="EMBL" id="NXLX01000004">
    <property type="protein sequence ID" value="RDU74196.1"/>
    <property type="molecule type" value="Genomic_DNA"/>
</dbReference>
<accession>A0A3D8JAU8</accession>
<dbReference type="AlphaFoldDB" id="A0A3D8JAU8"/>
<gene>
    <name evidence="1" type="ORF">CQA57_02705</name>
</gene>
<protein>
    <recommendedName>
        <fullName evidence="3">Plasminogen-binding protein pgbB</fullName>
    </recommendedName>
</protein>